<evidence type="ECO:0008006" key="3">
    <source>
        <dbReference type="Google" id="ProtNLM"/>
    </source>
</evidence>
<dbReference type="EMBL" id="VVIW01000004">
    <property type="protein sequence ID" value="NHZ40526.1"/>
    <property type="molecule type" value="Genomic_DNA"/>
</dbReference>
<name>A0ABX0M065_9BURK</name>
<evidence type="ECO:0000313" key="1">
    <source>
        <dbReference type="EMBL" id="NHZ40526.1"/>
    </source>
</evidence>
<sequence>MYKSNFQRGIRQDQEKREVCYGFIKRTGVPQNRGKRTISGKEMKTSLVTLIRRLLALAFFLSIAGSANAKDINDDIYGLWKIRSVMGGGISSLSEHKARLYIGKIVIINADKFVFNGKTCLHPPYSRSVDDVDKYFDREWRADVTDTPLPNPVTIIDAKCNFLYPIRKNHIMIAEDGVFFEAVRIKK</sequence>
<protein>
    <recommendedName>
        <fullName evidence="3">DUF2147 domain-containing protein</fullName>
    </recommendedName>
</protein>
<dbReference type="RefSeq" id="WP_167076329.1">
    <property type="nucleotide sequence ID" value="NZ_VVIW01000004.1"/>
</dbReference>
<accession>A0ABX0M065</accession>
<organism evidence="1 2">
    <name type="scientific">Massilia aquatica</name>
    <dbReference type="NCBI Taxonomy" id="2609000"/>
    <lineage>
        <taxon>Bacteria</taxon>
        <taxon>Pseudomonadati</taxon>
        <taxon>Pseudomonadota</taxon>
        <taxon>Betaproteobacteria</taxon>
        <taxon>Burkholderiales</taxon>
        <taxon>Oxalobacteraceae</taxon>
        <taxon>Telluria group</taxon>
        <taxon>Massilia</taxon>
    </lineage>
</organism>
<keyword evidence="2" id="KW-1185">Reference proteome</keyword>
<reference evidence="1 2" key="1">
    <citation type="submission" date="2019-09" db="EMBL/GenBank/DDBJ databases">
        <title>Taxonomy of Antarctic Massilia spp.: description of Massilia rubra sp. nov., Massilia aquatica sp. nov., Massilia mucilaginosa sp. nov., Massilia frigida sp. nov. isolated from streams, lakes and regoliths.</title>
        <authorList>
            <person name="Holochova P."/>
            <person name="Sedlacek I."/>
            <person name="Kralova S."/>
            <person name="Maslanova I."/>
            <person name="Busse H.-J."/>
            <person name="Stankova E."/>
            <person name="Vrbovska V."/>
            <person name="Kovarovic V."/>
            <person name="Bartak M."/>
            <person name="Svec P."/>
            <person name="Pantucek R."/>
        </authorList>
    </citation>
    <scope>NUCLEOTIDE SEQUENCE [LARGE SCALE GENOMIC DNA]</scope>
    <source>
        <strain evidence="1 2">CCM 8693</strain>
    </source>
</reference>
<dbReference type="Proteomes" id="UP000819052">
    <property type="component" value="Unassembled WGS sequence"/>
</dbReference>
<proteinExistence type="predicted"/>
<comment type="caution">
    <text evidence="1">The sequence shown here is derived from an EMBL/GenBank/DDBJ whole genome shotgun (WGS) entry which is preliminary data.</text>
</comment>
<evidence type="ECO:0000313" key="2">
    <source>
        <dbReference type="Proteomes" id="UP000819052"/>
    </source>
</evidence>
<gene>
    <name evidence="1" type="ORF">F1609_10210</name>
</gene>